<reference evidence="3" key="1">
    <citation type="journal article" date="2020" name="Stud. Mycol.">
        <title>101 Dothideomycetes genomes: a test case for predicting lifestyles and emergence of pathogens.</title>
        <authorList>
            <person name="Haridas S."/>
            <person name="Albert R."/>
            <person name="Binder M."/>
            <person name="Bloem J."/>
            <person name="Labutti K."/>
            <person name="Salamov A."/>
            <person name="Andreopoulos B."/>
            <person name="Baker S."/>
            <person name="Barry K."/>
            <person name="Bills G."/>
            <person name="Bluhm B."/>
            <person name="Cannon C."/>
            <person name="Castanera R."/>
            <person name="Culley D."/>
            <person name="Daum C."/>
            <person name="Ezra D."/>
            <person name="Gonzalez J."/>
            <person name="Henrissat B."/>
            <person name="Kuo A."/>
            <person name="Liang C."/>
            <person name="Lipzen A."/>
            <person name="Lutzoni F."/>
            <person name="Magnuson J."/>
            <person name="Mondo S."/>
            <person name="Nolan M."/>
            <person name="Ohm R."/>
            <person name="Pangilinan J."/>
            <person name="Park H.-J."/>
            <person name="Ramirez L."/>
            <person name="Alfaro M."/>
            <person name="Sun H."/>
            <person name="Tritt A."/>
            <person name="Yoshinaga Y."/>
            <person name="Zwiers L.-H."/>
            <person name="Turgeon B."/>
            <person name="Goodwin S."/>
            <person name="Spatafora J."/>
            <person name="Crous P."/>
            <person name="Grigoriev I."/>
        </authorList>
    </citation>
    <scope>NUCLEOTIDE SEQUENCE</scope>
    <source>
        <strain evidence="3">CBS 113389</strain>
    </source>
</reference>
<evidence type="ECO:0000313" key="3">
    <source>
        <dbReference type="EMBL" id="KAF2479642.1"/>
    </source>
</evidence>
<feature type="region of interest" description="Disordered" evidence="1">
    <location>
        <begin position="437"/>
        <end position="469"/>
    </location>
</feature>
<evidence type="ECO:0000259" key="2">
    <source>
        <dbReference type="SMART" id="SM00478"/>
    </source>
</evidence>
<dbReference type="AlphaFoldDB" id="A0A6A6PI22"/>
<dbReference type="InterPro" id="IPR011257">
    <property type="entry name" value="DNA_glycosylase"/>
</dbReference>
<feature type="region of interest" description="Disordered" evidence="1">
    <location>
        <begin position="1"/>
        <end position="147"/>
    </location>
</feature>
<feature type="region of interest" description="Disordered" evidence="1">
    <location>
        <begin position="273"/>
        <end position="297"/>
    </location>
</feature>
<dbReference type="Pfam" id="PF00730">
    <property type="entry name" value="HhH-GPD"/>
    <property type="match status" value="1"/>
</dbReference>
<dbReference type="GeneID" id="54475711"/>
<keyword evidence="4" id="KW-1185">Reference proteome</keyword>
<dbReference type="GO" id="GO:0006285">
    <property type="term" value="P:base-excision repair, AP site formation"/>
    <property type="evidence" value="ECO:0007669"/>
    <property type="project" value="UniProtKB-ARBA"/>
</dbReference>
<sequence length="469" mass="50725">MARTTRSSLARAATTKAEPQQLSSPPPTPKPRGKAAKVKKETPGTPANTGKKRARHQIKQEDDAADNNEELPHNLSAAAALPTPGAEGEDQTSSRPKKRAKRSKEDTPVKEEASPQLDASTPKKTPKKKDNYGLTPGKSPYPDYPRPTADECYEVVRLLEKVHGKVTVPKAIPPPSLDVAGCGEVPSVLDALVRTRLSANTTNKNSSTAFRGLVDRFGTLKEGIGKGSVDWDAVRVAPQRDVYKAIEHGGLADRKSKDIQAILQLVYEENQERKAALTNPKDENPAGAEHEGASEKQAEIAKASQNIISLDHLHLLSTPVAIEKMLSYPGIGPKTASCVALFCLQRPSFAVDTHVFRLCQYLGWVPKSTKKGQPKVDRNTTFGHCDARIPDDCKYKLHYLLIKHGKTCARCRAVTGQGSAGWEEGCPIEHLVKRHGAKKGGASVGDRKKAAEAAGDGGEESDGDEEYHE</sequence>
<dbReference type="PANTHER" id="PTHR47203">
    <property type="match status" value="1"/>
</dbReference>
<feature type="compositionally biased region" description="Low complexity" evidence="1">
    <location>
        <begin position="1"/>
        <end position="15"/>
    </location>
</feature>
<dbReference type="SMART" id="SM00478">
    <property type="entry name" value="ENDO3c"/>
    <property type="match status" value="1"/>
</dbReference>
<feature type="domain" description="HhH-GPD" evidence="2">
    <location>
        <begin position="197"/>
        <end position="407"/>
    </location>
</feature>
<accession>A0A6A6PI22</accession>
<evidence type="ECO:0000313" key="4">
    <source>
        <dbReference type="Proteomes" id="UP000799767"/>
    </source>
</evidence>
<dbReference type="GO" id="GO:0000702">
    <property type="term" value="F:oxidized base lesion DNA N-glycosylase activity"/>
    <property type="evidence" value="ECO:0007669"/>
    <property type="project" value="UniProtKB-ARBA"/>
</dbReference>
<name>A0A6A6PI22_9PEZI</name>
<dbReference type="InterPro" id="IPR003265">
    <property type="entry name" value="HhH-GPD_domain"/>
</dbReference>
<dbReference type="Proteomes" id="UP000799767">
    <property type="component" value="Unassembled WGS sequence"/>
</dbReference>
<dbReference type="SUPFAM" id="SSF48150">
    <property type="entry name" value="DNA-glycosylase"/>
    <property type="match status" value="1"/>
</dbReference>
<dbReference type="InterPro" id="IPR023170">
    <property type="entry name" value="HhH_base_excis_C"/>
</dbReference>
<organism evidence="3 4">
    <name type="scientific">Neohortaea acidophila</name>
    <dbReference type="NCBI Taxonomy" id="245834"/>
    <lineage>
        <taxon>Eukaryota</taxon>
        <taxon>Fungi</taxon>
        <taxon>Dikarya</taxon>
        <taxon>Ascomycota</taxon>
        <taxon>Pezizomycotina</taxon>
        <taxon>Dothideomycetes</taxon>
        <taxon>Dothideomycetidae</taxon>
        <taxon>Mycosphaerellales</taxon>
        <taxon>Teratosphaeriaceae</taxon>
        <taxon>Neohortaea</taxon>
    </lineage>
</organism>
<feature type="compositionally biased region" description="Acidic residues" evidence="1">
    <location>
        <begin position="457"/>
        <end position="469"/>
    </location>
</feature>
<dbReference type="OrthoDB" id="5607at2759"/>
<dbReference type="Gene3D" id="1.10.340.30">
    <property type="entry name" value="Hypothetical protein, domain 2"/>
    <property type="match status" value="1"/>
</dbReference>
<dbReference type="PANTHER" id="PTHR47203:SF1">
    <property type="entry name" value="HYPOTHETICAL BASE EXCISION DNA REPAIR PROTEIN (EUROFUNG)"/>
    <property type="match status" value="1"/>
</dbReference>
<evidence type="ECO:0000256" key="1">
    <source>
        <dbReference type="SAM" id="MobiDB-lite"/>
    </source>
</evidence>
<dbReference type="CDD" id="cd00056">
    <property type="entry name" value="ENDO3c"/>
    <property type="match status" value="1"/>
</dbReference>
<dbReference type="Gene3D" id="1.10.1670.10">
    <property type="entry name" value="Helix-hairpin-Helix base-excision DNA repair enzymes (C-terminal)"/>
    <property type="match status" value="1"/>
</dbReference>
<protein>
    <submittedName>
        <fullName evidence="3">DNA glycosylase</fullName>
    </submittedName>
</protein>
<feature type="compositionally biased region" description="Basic and acidic residues" evidence="1">
    <location>
        <begin position="103"/>
        <end position="113"/>
    </location>
</feature>
<gene>
    <name evidence="3" type="ORF">BDY17DRAFT_304325</name>
</gene>
<proteinExistence type="predicted"/>
<dbReference type="RefSeq" id="XP_033586212.1">
    <property type="nucleotide sequence ID" value="XM_033734709.1"/>
</dbReference>
<dbReference type="EMBL" id="MU001641">
    <property type="protein sequence ID" value="KAF2479642.1"/>
    <property type="molecule type" value="Genomic_DNA"/>
</dbReference>